<name>A0A1G9B9A5_9BACL</name>
<keyword evidence="2" id="KW-1185">Reference proteome</keyword>
<sequence>MYANLTNVALLENERIGPGLIGTIEFESDGQYIFQGALIPTTERLFVNLERGDEGVTRHEIDYTDISIVTVERRALSGKILNFWIDDKVEVSMNISSEKNLNKFLEFYRKHRARALKFEKMRYEKTHQI</sequence>
<dbReference type="EMBL" id="FNFY01000002">
    <property type="protein sequence ID" value="SDK35600.1"/>
    <property type="molecule type" value="Genomic_DNA"/>
</dbReference>
<evidence type="ECO:0000313" key="1">
    <source>
        <dbReference type="EMBL" id="SDK35600.1"/>
    </source>
</evidence>
<proteinExistence type="predicted"/>
<gene>
    <name evidence="1" type="ORF">SAMN05216216_102152</name>
</gene>
<protein>
    <submittedName>
        <fullName evidence="1">PH domain-containing protein</fullName>
    </submittedName>
</protein>
<accession>A0A1G9B9A5</accession>
<organism evidence="1 2">
    <name type="scientific">Lacicoccus qingdaonensis</name>
    <dbReference type="NCBI Taxonomy" id="576118"/>
    <lineage>
        <taxon>Bacteria</taxon>
        <taxon>Bacillati</taxon>
        <taxon>Bacillota</taxon>
        <taxon>Bacilli</taxon>
        <taxon>Bacillales</taxon>
        <taxon>Salinicoccaceae</taxon>
        <taxon>Lacicoccus</taxon>
    </lineage>
</organism>
<evidence type="ECO:0000313" key="2">
    <source>
        <dbReference type="Proteomes" id="UP000199008"/>
    </source>
</evidence>
<dbReference type="Proteomes" id="UP000199008">
    <property type="component" value="Unassembled WGS sequence"/>
</dbReference>
<dbReference type="STRING" id="576118.SAMN05216216_102152"/>
<reference evidence="2" key="1">
    <citation type="submission" date="2016-10" db="EMBL/GenBank/DDBJ databases">
        <authorList>
            <person name="Varghese N."/>
            <person name="Submissions S."/>
        </authorList>
    </citation>
    <scope>NUCLEOTIDE SEQUENCE [LARGE SCALE GENOMIC DNA]</scope>
    <source>
        <strain evidence="2">CGMCC 1.8895</strain>
    </source>
</reference>
<dbReference type="RefSeq" id="WP_092984240.1">
    <property type="nucleotide sequence ID" value="NZ_FNFY01000002.1"/>
</dbReference>
<dbReference type="AlphaFoldDB" id="A0A1G9B9A5"/>